<reference evidence="1 2" key="1">
    <citation type="submission" date="2018-10" db="EMBL/GenBank/DDBJ databases">
        <title>Genomic Encyclopedia of Type Strains, Phase IV (KMG-IV): sequencing the most valuable type-strain genomes for metagenomic binning, comparative biology and taxonomic classification.</title>
        <authorList>
            <person name="Goeker M."/>
        </authorList>
    </citation>
    <scope>NUCLEOTIDE SEQUENCE [LARGE SCALE GENOMIC DNA]</scope>
    <source>
        <strain evidence="1 2">DSM 23229</strain>
    </source>
</reference>
<dbReference type="PANTHER" id="PTHR43293">
    <property type="entry name" value="ACETATE COA-TRANSFERASE YDIF"/>
    <property type="match status" value="1"/>
</dbReference>
<evidence type="ECO:0000313" key="1">
    <source>
        <dbReference type="EMBL" id="RKR03418.1"/>
    </source>
</evidence>
<dbReference type="EMBL" id="RBIN01000005">
    <property type="protein sequence ID" value="RKR03418.1"/>
    <property type="molecule type" value="Genomic_DNA"/>
</dbReference>
<accession>A0A420WWB3</accession>
<keyword evidence="2" id="KW-1185">Reference proteome</keyword>
<organism evidence="1 2">
    <name type="scientific">Kushneria sinocarnis</name>
    <dbReference type="NCBI Taxonomy" id="595502"/>
    <lineage>
        <taxon>Bacteria</taxon>
        <taxon>Pseudomonadati</taxon>
        <taxon>Pseudomonadota</taxon>
        <taxon>Gammaproteobacteria</taxon>
        <taxon>Oceanospirillales</taxon>
        <taxon>Halomonadaceae</taxon>
        <taxon>Kushneria</taxon>
    </lineage>
</organism>
<dbReference type="AlphaFoldDB" id="A0A420WWB3"/>
<protein>
    <submittedName>
        <fullName evidence="1">Glutaconate CoA-transferase subunit B</fullName>
    </submittedName>
</protein>
<dbReference type="OrthoDB" id="9813111at2"/>
<dbReference type="RefSeq" id="WP_121172893.1">
    <property type="nucleotide sequence ID" value="NZ_RBIN01000005.1"/>
</dbReference>
<dbReference type="SUPFAM" id="SSF100950">
    <property type="entry name" value="NagB/RpiA/CoA transferase-like"/>
    <property type="match status" value="1"/>
</dbReference>
<dbReference type="PANTHER" id="PTHR43293:SF3">
    <property type="entry name" value="CHOLESTEROL RING-CLEAVING HYDROLASE IPDB SUBUNIT"/>
    <property type="match status" value="1"/>
</dbReference>
<name>A0A420WWB3_9GAMM</name>
<dbReference type="InterPro" id="IPR004165">
    <property type="entry name" value="CoA_trans_fam_I"/>
</dbReference>
<dbReference type="InterPro" id="IPR037171">
    <property type="entry name" value="NagB/RpiA_transferase-like"/>
</dbReference>
<evidence type="ECO:0000313" key="2">
    <source>
        <dbReference type="Proteomes" id="UP000281975"/>
    </source>
</evidence>
<dbReference type="Gene3D" id="3.40.1080.10">
    <property type="entry name" value="Glutaconate Coenzyme A-transferase"/>
    <property type="match status" value="1"/>
</dbReference>
<sequence length="280" mass="30308">MNASPETSSDSAHDYTAAEMMTVTASRALGNGTTCFVGIGLPGEAANLARRTHAPDVVLVYESGTLQTRPDILPLSIGDGELCDTALTTVSVPEMFRYWLQGGHIDVGFLGTAQIDRYGNLNTTLIGDYREPKVRLPGGGGAPEIATNSRELFVTVKHSTRTFVEAVDFITTLGYGRDGRARDNLNPETARHMGRGPTRVITDLCLLEPDPDSRELIVTSLHPGVTREQVIEATGWEIRFADALATTPAPSTHEIEVLRELKKRTDHHHSGTEASGERSS</sequence>
<proteinExistence type="predicted"/>
<dbReference type="SMART" id="SM00882">
    <property type="entry name" value="CoA_trans"/>
    <property type="match status" value="1"/>
</dbReference>
<dbReference type="Pfam" id="PF01144">
    <property type="entry name" value="CoA_trans"/>
    <property type="match status" value="1"/>
</dbReference>
<dbReference type="Proteomes" id="UP000281975">
    <property type="component" value="Unassembled WGS sequence"/>
</dbReference>
<keyword evidence="1" id="KW-0808">Transferase</keyword>
<comment type="caution">
    <text evidence="1">The sequence shown here is derived from an EMBL/GenBank/DDBJ whole genome shotgun (WGS) entry which is preliminary data.</text>
</comment>
<dbReference type="GO" id="GO:0008410">
    <property type="term" value="F:CoA-transferase activity"/>
    <property type="evidence" value="ECO:0007669"/>
    <property type="project" value="InterPro"/>
</dbReference>
<gene>
    <name evidence="1" type="ORF">C7446_1943</name>
</gene>